<dbReference type="Pfam" id="PF09764">
    <property type="entry name" value="Nt_Gln_amidase"/>
    <property type="match status" value="1"/>
</dbReference>
<dbReference type="PANTHER" id="PTHR13035">
    <property type="entry name" value="PROTEIN N-TERMINAL GLUTAMINE AMIDOHYDROLASE"/>
    <property type="match status" value="1"/>
</dbReference>
<dbReference type="KEGG" id="spu:575429"/>
<dbReference type="PANTHER" id="PTHR13035:SF0">
    <property type="entry name" value="PROTEIN N-TERMINAL GLUTAMINE AMIDOHYDROLASE"/>
    <property type="match status" value="1"/>
</dbReference>
<comment type="catalytic activity">
    <reaction evidence="7 8">
        <text>N-terminal L-glutaminyl-[protein] + H2O = N-terminal L-glutamyl-[protein] + NH4(+)</text>
        <dbReference type="Rhea" id="RHEA:50680"/>
        <dbReference type="Rhea" id="RHEA-COMP:12668"/>
        <dbReference type="Rhea" id="RHEA-COMP:12777"/>
        <dbReference type="ChEBI" id="CHEBI:15377"/>
        <dbReference type="ChEBI" id="CHEBI:28938"/>
        <dbReference type="ChEBI" id="CHEBI:64721"/>
        <dbReference type="ChEBI" id="CHEBI:64722"/>
        <dbReference type="EC" id="3.5.1.122"/>
    </reaction>
</comment>
<organism evidence="10 11">
    <name type="scientific">Strongylocentrotus purpuratus</name>
    <name type="common">Purple sea urchin</name>
    <dbReference type="NCBI Taxonomy" id="7668"/>
    <lineage>
        <taxon>Eukaryota</taxon>
        <taxon>Metazoa</taxon>
        <taxon>Echinodermata</taxon>
        <taxon>Eleutherozoa</taxon>
        <taxon>Echinozoa</taxon>
        <taxon>Echinoidea</taxon>
        <taxon>Euechinoidea</taxon>
        <taxon>Echinacea</taxon>
        <taxon>Camarodonta</taxon>
        <taxon>Echinidea</taxon>
        <taxon>Strongylocentrotidae</taxon>
        <taxon>Strongylocentrotus</taxon>
    </lineage>
</organism>
<dbReference type="GeneID" id="575429"/>
<dbReference type="Gene3D" id="3.10.620.10">
    <property type="entry name" value="Protein N-terminal glutamine amidohydrolase, alpha beta roll"/>
    <property type="match status" value="1"/>
</dbReference>
<evidence type="ECO:0000256" key="7">
    <source>
        <dbReference type="ARBA" id="ARBA00048768"/>
    </source>
</evidence>
<comment type="subunit">
    <text evidence="2 8">Monomer.</text>
</comment>
<proteinExistence type="inferred from homology"/>
<dbReference type="RefSeq" id="XP_780924.4">
    <property type="nucleotide sequence ID" value="XM_775831.5"/>
</dbReference>
<feature type="domain" description="Protein N-terminal glutamine amidohydrolase alpha beta roll" evidence="9">
    <location>
        <begin position="19"/>
        <end position="198"/>
    </location>
</feature>
<dbReference type="Proteomes" id="UP000007110">
    <property type="component" value="Unassembled WGS sequence"/>
</dbReference>
<evidence type="ECO:0000313" key="11">
    <source>
        <dbReference type="Proteomes" id="UP000007110"/>
    </source>
</evidence>
<dbReference type="InterPro" id="IPR023128">
    <property type="entry name" value="Prot_N_Gln_amidohydro_ab_roll"/>
</dbReference>
<dbReference type="OrthoDB" id="191192at2759"/>
<dbReference type="InParanoid" id="A0A7M7REF2"/>
<dbReference type="FunFam" id="3.10.620.10:FF:000001">
    <property type="entry name" value="Blast:Protein N-terminal glutamine amidohydrolase"/>
    <property type="match status" value="1"/>
</dbReference>
<dbReference type="GO" id="GO:0005634">
    <property type="term" value="C:nucleus"/>
    <property type="evidence" value="ECO:0000318"/>
    <property type="project" value="GO_Central"/>
</dbReference>
<dbReference type="EC" id="3.5.1.122" evidence="3 8"/>
<dbReference type="FunCoup" id="A0A7M7REF2">
    <property type="interactions" value="979"/>
</dbReference>
<evidence type="ECO:0000256" key="8">
    <source>
        <dbReference type="RuleBase" id="RU367082"/>
    </source>
</evidence>
<keyword evidence="5 8" id="KW-0378">Hydrolase</keyword>
<evidence type="ECO:0000259" key="9">
    <source>
        <dbReference type="Pfam" id="PF09764"/>
    </source>
</evidence>
<evidence type="ECO:0000256" key="1">
    <source>
        <dbReference type="ARBA" id="ARBA00008985"/>
    </source>
</evidence>
<comment type="similarity">
    <text evidence="1 8">Belongs to the NTAQ1 family.</text>
</comment>
<dbReference type="AlphaFoldDB" id="A0A7M7REF2"/>
<keyword evidence="11" id="KW-1185">Reference proteome</keyword>
<evidence type="ECO:0000313" key="10">
    <source>
        <dbReference type="EnsemblMetazoa" id="XP_780924"/>
    </source>
</evidence>
<evidence type="ECO:0000256" key="3">
    <source>
        <dbReference type="ARBA" id="ARBA00012718"/>
    </source>
</evidence>
<dbReference type="GO" id="GO:0070773">
    <property type="term" value="F:protein-N-terminal glutamine amidohydrolase activity"/>
    <property type="evidence" value="ECO:0000318"/>
    <property type="project" value="GO_Central"/>
</dbReference>
<evidence type="ECO:0000256" key="6">
    <source>
        <dbReference type="ARBA" id="ARBA00029677"/>
    </source>
</evidence>
<accession>A0A7M7REF2</accession>
<dbReference type="GO" id="GO:0005829">
    <property type="term" value="C:cytosol"/>
    <property type="evidence" value="ECO:0000318"/>
    <property type="project" value="GO_Central"/>
</dbReference>
<dbReference type="InterPro" id="IPR037132">
    <property type="entry name" value="N_Gln_amidohydro_ab_roll_sf"/>
</dbReference>
<evidence type="ECO:0000256" key="4">
    <source>
        <dbReference type="ARBA" id="ARBA00021247"/>
    </source>
</evidence>
<sequence>MPSETIPLSILPPLAECFYCTCYCEENAWKMCESVQKNFPNELSRAYAVFISNDERKVPLWMQKQSPSEEVPIVWDYHVIMVHQHPSSGSQVYDMDTSYTFPVDFEKYVTTAVGTNDRLMEEFYRFFRVIPAQEFLDTLASDRSHMKKEDGEYKSPPPSHPCIVAKDGTTMNLDSFIKMEKGTGHGEVMTLAEFTTKFMESSD</sequence>
<dbReference type="EnsemblMetazoa" id="XM_775831">
    <property type="protein sequence ID" value="XP_780924"/>
    <property type="gene ID" value="LOC575429"/>
</dbReference>
<reference evidence="11" key="1">
    <citation type="submission" date="2015-02" db="EMBL/GenBank/DDBJ databases">
        <title>Genome sequencing for Strongylocentrotus purpuratus.</title>
        <authorList>
            <person name="Murali S."/>
            <person name="Liu Y."/>
            <person name="Vee V."/>
            <person name="English A."/>
            <person name="Wang M."/>
            <person name="Skinner E."/>
            <person name="Han Y."/>
            <person name="Muzny D.M."/>
            <person name="Worley K.C."/>
            <person name="Gibbs R.A."/>
        </authorList>
    </citation>
    <scope>NUCLEOTIDE SEQUENCE</scope>
</reference>
<comment type="function">
    <text evidence="8">Mediates the side-chain deamidation of N-terminal glutamine residues to glutamate, an important step in N-end rule pathway of protein degradation. Conversion of the resulting N-terminal glutamine to glutamate renders the protein susceptible to arginylation, polyubiquitination and degradation as specified by the N-end rule. Does not act on substrates with internal or C-terminal glutamine and does not act on non-glutamine residues in any position.</text>
</comment>
<evidence type="ECO:0000256" key="2">
    <source>
        <dbReference type="ARBA" id="ARBA00011245"/>
    </source>
</evidence>
<protein>
    <recommendedName>
        <fullName evidence="4 8">Protein N-terminal glutamine amidohydrolase</fullName>
        <ecNumber evidence="3 8">3.5.1.122</ecNumber>
    </recommendedName>
    <alternativeName>
        <fullName evidence="6 8">Protein NH2-terminal glutamine deamidase</fullName>
    </alternativeName>
</protein>
<dbReference type="InterPro" id="IPR039733">
    <property type="entry name" value="NTAQ1"/>
</dbReference>
<reference evidence="10" key="2">
    <citation type="submission" date="2021-01" db="UniProtKB">
        <authorList>
            <consortium name="EnsemblMetazoa"/>
        </authorList>
    </citation>
    <scope>IDENTIFICATION</scope>
</reference>
<evidence type="ECO:0000256" key="5">
    <source>
        <dbReference type="ARBA" id="ARBA00022801"/>
    </source>
</evidence>
<name>A0A7M7REF2_STRPU</name>
<dbReference type="CTD" id="55093"/>
<dbReference type="OMA" id="GWGTVYS"/>
<dbReference type="GO" id="GO:0008418">
    <property type="term" value="F:protein-N-terminal asparagine amidohydrolase activity"/>
    <property type="evidence" value="ECO:0007669"/>
    <property type="project" value="UniProtKB-UniRule"/>
</dbReference>